<sequence length="99" mass="11390">MVLYQLSPAAEEDLIAIWLYLAENASEQVADNIIDELSDACQHLAQNPLTGRNRNELRKDLRSFPVSSYLIFYDIIALNHIVVRRVLHQRRDVNTILEG</sequence>
<comment type="caution">
    <text evidence="4">The sequence shown here is derived from an EMBL/GenBank/DDBJ whole genome shotgun (WGS) entry which is preliminary data.</text>
</comment>
<dbReference type="AlphaFoldDB" id="A0A3D8L0A7"/>
<dbReference type="Proteomes" id="UP000256708">
    <property type="component" value="Unassembled WGS sequence"/>
</dbReference>
<dbReference type="OrthoDB" id="7173315at2"/>
<dbReference type="PIRSF" id="PIRSF029218">
    <property type="entry name" value="ParE"/>
    <property type="match status" value="1"/>
</dbReference>
<evidence type="ECO:0000256" key="3">
    <source>
        <dbReference type="PIRNR" id="PIRNR029218"/>
    </source>
</evidence>
<reference evidence="5" key="1">
    <citation type="submission" date="2018-08" db="EMBL/GenBank/DDBJ databases">
        <authorList>
            <person name="Liu Z.-W."/>
            <person name="Du Z.-J."/>
        </authorList>
    </citation>
    <scope>NUCLEOTIDE SEQUENCE [LARGE SCALE GENOMIC DNA]</scope>
    <source>
        <strain evidence="5">H4X</strain>
    </source>
</reference>
<evidence type="ECO:0000313" key="5">
    <source>
        <dbReference type="Proteomes" id="UP000256708"/>
    </source>
</evidence>
<proteinExistence type="inferred from homology"/>
<dbReference type="InterPro" id="IPR051803">
    <property type="entry name" value="TA_system_RelE-like_toxin"/>
</dbReference>
<dbReference type="Gene3D" id="3.30.2310.20">
    <property type="entry name" value="RelE-like"/>
    <property type="match status" value="1"/>
</dbReference>
<gene>
    <name evidence="4" type="ORF">DXT99_25770</name>
</gene>
<accession>A0A3D8L0A7</accession>
<keyword evidence="5" id="KW-1185">Reference proteome</keyword>
<dbReference type="RefSeq" id="WP_115568476.1">
    <property type="nucleotide sequence ID" value="NZ_QRGR01000051.1"/>
</dbReference>
<dbReference type="InterPro" id="IPR028344">
    <property type="entry name" value="ParE1/4"/>
</dbReference>
<dbReference type="InterPro" id="IPR007712">
    <property type="entry name" value="RelE/ParE_toxin"/>
</dbReference>
<dbReference type="PANTHER" id="PTHR33755">
    <property type="entry name" value="TOXIN PARE1-RELATED"/>
    <property type="match status" value="1"/>
</dbReference>
<evidence type="ECO:0000256" key="1">
    <source>
        <dbReference type="ARBA" id="ARBA00006226"/>
    </source>
</evidence>
<organism evidence="4 5">
    <name type="scientific">Pontibacter diazotrophicus</name>
    <dbReference type="NCBI Taxonomy" id="1400979"/>
    <lineage>
        <taxon>Bacteria</taxon>
        <taxon>Pseudomonadati</taxon>
        <taxon>Bacteroidota</taxon>
        <taxon>Cytophagia</taxon>
        <taxon>Cytophagales</taxon>
        <taxon>Hymenobacteraceae</taxon>
        <taxon>Pontibacter</taxon>
    </lineage>
</organism>
<name>A0A3D8L0A7_9BACT</name>
<dbReference type="InterPro" id="IPR035093">
    <property type="entry name" value="RelE/ParE_toxin_dom_sf"/>
</dbReference>
<protein>
    <recommendedName>
        <fullName evidence="3">Toxin</fullName>
    </recommendedName>
</protein>
<evidence type="ECO:0000313" key="4">
    <source>
        <dbReference type="EMBL" id="RDV10761.1"/>
    </source>
</evidence>
<dbReference type="Pfam" id="PF05016">
    <property type="entry name" value="ParE_toxin"/>
    <property type="match status" value="1"/>
</dbReference>
<comment type="similarity">
    <text evidence="1 3">Belongs to the RelE toxin family.</text>
</comment>
<dbReference type="EMBL" id="QRGR01000051">
    <property type="protein sequence ID" value="RDV10761.1"/>
    <property type="molecule type" value="Genomic_DNA"/>
</dbReference>
<keyword evidence="2" id="KW-1277">Toxin-antitoxin system</keyword>
<evidence type="ECO:0000256" key="2">
    <source>
        <dbReference type="ARBA" id="ARBA00022649"/>
    </source>
</evidence>